<dbReference type="AlphaFoldDB" id="X1VU37"/>
<dbReference type="Pfam" id="PF17855">
    <property type="entry name" value="MCM_lid"/>
    <property type="match status" value="1"/>
</dbReference>
<accession>X1VU37</accession>
<protein>
    <recommendedName>
        <fullName evidence="3">MCM AAA-lid domain-containing protein</fullName>
    </recommendedName>
</protein>
<comment type="similarity">
    <text evidence="1">Belongs to the MCM family.</text>
</comment>
<dbReference type="InterPro" id="IPR027417">
    <property type="entry name" value="P-loop_NTPase"/>
</dbReference>
<organism evidence="4">
    <name type="scientific">marine sediment metagenome</name>
    <dbReference type="NCBI Taxonomy" id="412755"/>
    <lineage>
        <taxon>unclassified sequences</taxon>
        <taxon>metagenomes</taxon>
        <taxon>ecological metagenomes</taxon>
    </lineage>
</organism>
<dbReference type="Gene3D" id="3.40.50.300">
    <property type="entry name" value="P-loop containing nucleotide triphosphate hydrolases"/>
    <property type="match status" value="1"/>
</dbReference>
<dbReference type="GO" id="GO:0003697">
    <property type="term" value="F:single-stranded DNA binding"/>
    <property type="evidence" value="ECO:0007669"/>
    <property type="project" value="TreeGrafter"/>
</dbReference>
<sequence length="71" mass="8129">NIVGGEASKFETPIDQSLFRKYIAYARENVERKLTDEVREAIKRFYKQMRTASIESGEAAAISISMRQLES</sequence>
<name>X1VU37_9ZZZZ</name>
<evidence type="ECO:0000259" key="3">
    <source>
        <dbReference type="Pfam" id="PF17855"/>
    </source>
</evidence>
<evidence type="ECO:0000256" key="2">
    <source>
        <dbReference type="ARBA" id="ARBA00022705"/>
    </source>
</evidence>
<feature type="non-terminal residue" evidence="4">
    <location>
        <position position="71"/>
    </location>
</feature>
<comment type="caution">
    <text evidence="4">The sequence shown here is derived from an EMBL/GenBank/DDBJ whole genome shotgun (WGS) entry which is preliminary data.</text>
</comment>
<evidence type="ECO:0000313" key="4">
    <source>
        <dbReference type="EMBL" id="GAJ21051.1"/>
    </source>
</evidence>
<keyword evidence="2" id="KW-0235">DNA replication</keyword>
<dbReference type="PANTHER" id="PTHR11630">
    <property type="entry name" value="DNA REPLICATION LICENSING FACTOR MCM FAMILY MEMBER"/>
    <property type="match status" value="1"/>
</dbReference>
<dbReference type="PANTHER" id="PTHR11630:SF66">
    <property type="entry name" value="DNA REPLICATION LICENSING FACTOR MCM4"/>
    <property type="match status" value="1"/>
</dbReference>
<dbReference type="InterPro" id="IPR041562">
    <property type="entry name" value="MCM_lid"/>
</dbReference>
<feature type="domain" description="MCM AAA-lid" evidence="3">
    <location>
        <begin position="18"/>
        <end position="71"/>
    </location>
</feature>
<evidence type="ECO:0000256" key="1">
    <source>
        <dbReference type="ARBA" id="ARBA00008010"/>
    </source>
</evidence>
<dbReference type="GO" id="GO:0017116">
    <property type="term" value="F:single-stranded DNA helicase activity"/>
    <property type="evidence" value="ECO:0007669"/>
    <property type="project" value="TreeGrafter"/>
</dbReference>
<dbReference type="GO" id="GO:0006260">
    <property type="term" value="P:DNA replication"/>
    <property type="evidence" value="ECO:0007669"/>
    <property type="project" value="UniProtKB-KW"/>
</dbReference>
<dbReference type="GO" id="GO:0042555">
    <property type="term" value="C:MCM complex"/>
    <property type="evidence" value="ECO:0007669"/>
    <property type="project" value="TreeGrafter"/>
</dbReference>
<dbReference type="InterPro" id="IPR031327">
    <property type="entry name" value="MCM"/>
</dbReference>
<dbReference type="EMBL" id="BARW01042224">
    <property type="protein sequence ID" value="GAJ21051.1"/>
    <property type="molecule type" value="Genomic_DNA"/>
</dbReference>
<proteinExistence type="inferred from homology"/>
<dbReference type="GO" id="GO:0005524">
    <property type="term" value="F:ATP binding"/>
    <property type="evidence" value="ECO:0007669"/>
    <property type="project" value="InterPro"/>
</dbReference>
<reference evidence="4" key="1">
    <citation type="journal article" date="2014" name="Front. Microbiol.">
        <title>High frequency of phylogenetically diverse reductive dehalogenase-homologous genes in deep subseafloor sedimentary metagenomes.</title>
        <authorList>
            <person name="Kawai M."/>
            <person name="Futagami T."/>
            <person name="Toyoda A."/>
            <person name="Takaki Y."/>
            <person name="Nishi S."/>
            <person name="Hori S."/>
            <person name="Arai W."/>
            <person name="Tsubouchi T."/>
            <person name="Morono Y."/>
            <person name="Uchiyama I."/>
            <person name="Ito T."/>
            <person name="Fujiyama A."/>
            <person name="Inagaki F."/>
            <person name="Takami H."/>
        </authorList>
    </citation>
    <scope>NUCLEOTIDE SEQUENCE</scope>
    <source>
        <strain evidence="4">Expedition CK06-06</strain>
    </source>
</reference>
<feature type="non-terminal residue" evidence="4">
    <location>
        <position position="1"/>
    </location>
</feature>
<gene>
    <name evidence="4" type="ORF">S12H4_62724</name>
</gene>